<dbReference type="EMBL" id="AWGW01000028">
    <property type="protein sequence ID" value="ERJ99007.1"/>
    <property type="molecule type" value="Genomic_DNA"/>
</dbReference>
<reference evidence="3 4" key="1">
    <citation type="submission" date="2013-08" db="EMBL/GenBank/DDBJ databases">
        <authorList>
            <person name="Durkin A.S."/>
            <person name="Haft D.R."/>
            <person name="McCorrison J."/>
            <person name="Torralba M."/>
            <person name="Gillis M."/>
            <person name="Haft D.H."/>
            <person name="Methe B."/>
            <person name="Sutton G."/>
            <person name="Nelson K.E."/>
        </authorList>
    </citation>
    <scope>NUCLEOTIDE SEQUENCE [LARGE SCALE GENOMIC DNA]</scope>
    <source>
        <strain evidence="3 4">F0493</strain>
    </source>
</reference>
<evidence type="ECO:0000313" key="3">
    <source>
        <dbReference type="EMBL" id="ERJ99007.1"/>
    </source>
</evidence>
<keyword evidence="1" id="KW-0472">Membrane</keyword>
<keyword evidence="1" id="KW-0812">Transmembrane</keyword>
<accession>U2L3A3</accession>
<evidence type="ECO:0000313" key="4">
    <source>
        <dbReference type="Proteomes" id="UP000017023"/>
    </source>
</evidence>
<name>U2L3A3_9BACT</name>
<evidence type="ECO:0000259" key="2">
    <source>
        <dbReference type="Pfam" id="PF20335"/>
    </source>
</evidence>
<sequence length="232" mass="26364">MKDFLASAFMWIVCLLLTIASVWAMVNNFQTGHYFIACIGVFGVLLFGIPLISLLMPTTKDEEKRESAQVTVIPLPMNKHDLQVLATQLIDDDKSLMQVIQESFVNPQTFYEHKAKTANNDSIDYEAFWLDSKDDIKTLTSIGMLYLLSEANVVRNIDPKEGLEDFLWNVESLVRVKKHHLTIETALLHEGLDIPYCCDIINKQWQSSGYQLALIDTDSSDYTITAIRKAIK</sequence>
<dbReference type="InterPro" id="IPR046582">
    <property type="entry name" value="DUF6630"/>
</dbReference>
<feature type="transmembrane region" description="Helical" evidence="1">
    <location>
        <begin position="34"/>
        <end position="55"/>
    </location>
</feature>
<dbReference type="PATRIC" id="fig|1395125.3.peg.2271"/>
<feature type="domain" description="DUF6630" evidence="2">
    <location>
        <begin position="87"/>
        <end position="229"/>
    </location>
</feature>
<dbReference type="Pfam" id="PF20335">
    <property type="entry name" value="DUF6630"/>
    <property type="match status" value="1"/>
</dbReference>
<dbReference type="RefSeq" id="WP_021826253.1">
    <property type="nucleotide sequence ID" value="NZ_AWGW01000028.1"/>
</dbReference>
<proteinExistence type="predicted"/>
<dbReference type="Proteomes" id="UP000017023">
    <property type="component" value="Unassembled WGS sequence"/>
</dbReference>
<evidence type="ECO:0000256" key="1">
    <source>
        <dbReference type="SAM" id="Phobius"/>
    </source>
</evidence>
<organism evidence="3 4">
    <name type="scientific">Segatella salivae F0493</name>
    <dbReference type="NCBI Taxonomy" id="1395125"/>
    <lineage>
        <taxon>Bacteria</taxon>
        <taxon>Pseudomonadati</taxon>
        <taxon>Bacteroidota</taxon>
        <taxon>Bacteroidia</taxon>
        <taxon>Bacteroidales</taxon>
        <taxon>Prevotellaceae</taxon>
        <taxon>Segatella</taxon>
    </lineage>
</organism>
<comment type="caution">
    <text evidence="3">The sequence shown here is derived from an EMBL/GenBank/DDBJ whole genome shotgun (WGS) entry which is preliminary data.</text>
</comment>
<keyword evidence="1" id="KW-1133">Transmembrane helix</keyword>
<protein>
    <recommendedName>
        <fullName evidence="2">DUF6630 domain-containing protein</fullName>
    </recommendedName>
</protein>
<dbReference type="AlphaFoldDB" id="U2L3A3"/>
<dbReference type="GeneID" id="78498702"/>
<gene>
    <name evidence="3" type="ORF">HMPREF9145_2460</name>
</gene>